<evidence type="ECO:0000313" key="2">
    <source>
        <dbReference type="Proteomes" id="UP000233060"/>
    </source>
</evidence>
<proteinExistence type="predicted"/>
<dbReference type="Ensembl" id="ENSCATT00000021368.1">
    <property type="protein sequence ID" value="ENSCATP00000005808.1"/>
    <property type="gene ID" value="ENSCATG00000018597.1"/>
</dbReference>
<dbReference type="Proteomes" id="UP000233060">
    <property type="component" value="Unassembled WGS sequence"/>
</dbReference>
<accession>A0A2K5KYP1</accession>
<reference evidence="1" key="1">
    <citation type="submission" date="2025-08" db="UniProtKB">
        <authorList>
            <consortium name="Ensembl"/>
        </authorList>
    </citation>
    <scope>IDENTIFICATION</scope>
</reference>
<dbReference type="GeneTree" id="ENSGT00910000147782"/>
<name>A0A2K5KYP1_CERAT</name>
<dbReference type="Bgee" id="ENSCATG00000018597">
    <property type="expression patterns" value="Expressed in skeletal muscle tissue and 12 other cell types or tissues"/>
</dbReference>
<organism evidence="1 2">
    <name type="scientific">Cercocebus atys</name>
    <name type="common">Sooty mangabey</name>
    <name type="synonym">Cercocebus torquatus atys</name>
    <dbReference type="NCBI Taxonomy" id="9531"/>
    <lineage>
        <taxon>Eukaryota</taxon>
        <taxon>Metazoa</taxon>
        <taxon>Chordata</taxon>
        <taxon>Craniata</taxon>
        <taxon>Vertebrata</taxon>
        <taxon>Euteleostomi</taxon>
        <taxon>Mammalia</taxon>
        <taxon>Eutheria</taxon>
        <taxon>Euarchontoglires</taxon>
        <taxon>Primates</taxon>
        <taxon>Haplorrhini</taxon>
        <taxon>Catarrhini</taxon>
        <taxon>Cercopithecidae</taxon>
        <taxon>Cercopithecinae</taxon>
        <taxon>Cercocebus</taxon>
    </lineage>
</organism>
<protein>
    <submittedName>
        <fullName evidence="1">Uncharacterized protein</fullName>
    </submittedName>
</protein>
<evidence type="ECO:0000313" key="1">
    <source>
        <dbReference type="Ensembl" id="ENSCATP00000005808.1"/>
    </source>
</evidence>
<dbReference type="AlphaFoldDB" id="A0A2K5KYP1"/>
<reference evidence="1" key="2">
    <citation type="submission" date="2025-09" db="UniProtKB">
        <authorList>
            <consortium name="Ensembl"/>
        </authorList>
    </citation>
    <scope>IDENTIFICATION</scope>
</reference>
<dbReference type="OMA" id="QGMTGSW"/>
<keyword evidence="2" id="KW-1185">Reference proteome</keyword>
<sequence>MKDSLLAYIQGSPGMTGSWVQTSKEVILPSYTLSSDYFLFYRLVFSRFSLWGYSVWDEEQ</sequence>